<evidence type="ECO:0000256" key="5">
    <source>
        <dbReference type="ARBA" id="ARBA00023157"/>
    </source>
</evidence>
<evidence type="ECO:0000256" key="3">
    <source>
        <dbReference type="ARBA" id="ARBA00022690"/>
    </source>
</evidence>
<evidence type="ECO:0000259" key="8">
    <source>
        <dbReference type="PROSITE" id="PS51465"/>
    </source>
</evidence>
<evidence type="ECO:0000313" key="9">
    <source>
        <dbReference type="EMBL" id="TWW55858.1"/>
    </source>
</evidence>
<dbReference type="Proteomes" id="UP000324091">
    <property type="component" value="Chromosome 9"/>
</dbReference>
<keyword evidence="3" id="KW-0646">Protease inhibitor</keyword>
<dbReference type="PANTHER" id="PTHR21312:SF28">
    <property type="entry name" value="OVOINHIBITOR-RELATED"/>
    <property type="match status" value="1"/>
</dbReference>
<keyword evidence="10" id="KW-1185">Reference proteome</keyword>
<dbReference type="EMBL" id="RHFK02000022">
    <property type="protein sequence ID" value="TWW55858.1"/>
    <property type="molecule type" value="Genomic_DNA"/>
</dbReference>
<comment type="subcellular location">
    <subcellularLocation>
        <location evidence="1">Secreted</location>
    </subcellularLocation>
</comment>
<keyword evidence="5" id="KW-1015">Disulfide bond</keyword>
<keyword evidence="2" id="KW-0964">Secreted</keyword>
<dbReference type="GO" id="GO:0005576">
    <property type="term" value="C:extracellular region"/>
    <property type="evidence" value="ECO:0007669"/>
    <property type="project" value="UniProtKB-SubCell"/>
</dbReference>
<reference evidence="9 10" key="1">
    <citation type="submission" date="2019-04" db="EMBL/GenBank/DDBJ databases">
        <title>Chromosome genome assembly for Takifugu flavidus.</title>
        <authorList>
            <person name="Xiao S."/>
        </authorList>
    </citation>
    <scope>NUCLEOTIDE SEQUENCE [LARGE SCALE GENOMIC DNA]</scope>
    <source>
        <strain evidence="9">HTHZ2018</strain>
        <tissue evidence="9">Muscle</tissue>
    </source>
</reference>
<sequence length="113" mass="12117">MATMKLKLAAVLLVTAVILLVSDSAQSGEATLLPDGEETIHGRPDGGGTAEPREPDCYKYAEGHCTKEFDPVCGSDGNTYGTECILCQQNKDTTLIIEEKFVLLKSKIKLASL</sequence>
<evidence type="ECO:0000313" key="10">
    <source>
        <dbReference type="Proteomes" id="UP000324091"/>
    </source>
</evidence>
<proteinExistence type="predicted"/>
<comment type="caution">
    <text evidence="9">The sequence shown here is derived from an EMBL/GenBank/DDBJ whole genome shotgun (WGS) entry which is preliminary data.</text>
</comment>
<dbReference type="AlphaFoldDB" id="A0A5C6MMK2"/>
<evidence type="ECO:0000256" key="2">
    <source>
        <dbReference type="ARBA" id="ARBA00022525"/>
    </source>
</evidence>
<organism evidence="9 10">
    <name type="scientific">Takifugu flavidus</name>
    <name type="common">sansaifugu</name>
    <dbReference type="NCBI Taxonomy" id="433684"/>
    <lineage>
        <taxon>Eukaryota</taxon>
        <taxon>Metazoa</taxon>
        <taxon>Chordata</taxon>
        <taxon>Craniata</taxon>
        <taxon>Vertebrata</taxon>
        <taxon>Euteleostomi</taxon>
        <taxon>Actinopterygii</taxon>
        <taxon>Neopterygii</taxon>
        <taxon>Teleostei</taxon>
        <taxon>Neoteleostei</taxon>
        <taxon>Acanthomorphata</taxon>
        <taxon>Eupercaria</taxon>
        <taxon>Tetraodontiformes</taxon>
        <taxon>Tetradontoidea</taxon>
        <taxon>Tetraodontidae</taxon>
        <taxon>Takifugu</taxon>
    </lineage>
</organism>
<accession>A0A5C6MMK2</accession>
<dbReference type="Gene3D" id="3.30.60.30">
    <property type="match status" value="1"/>
</dbReference>
<evidence type="ECO:0000256" key="7">
    <source>
        <dbReference type="SAM" id="SignalP"/>
    </source>
</evidence>
<feature type="signal peptide" evidence="7">
    <location>
        <begin position="1"/>
        <end position="27"/>
    </location>
</feature>
<protein>
    <submittedName>
        <fullName evidence="9">Serine protease inhibitor</fullName>
    </submittedName>
</protein>
<keyword evidence="4" id="KW-0722">Serine protease inhibitor</keyword>
<dbReference type="Pfam" id="PF00050">
    <property type="entry name" value="Kazal_1"/>
    <property type="match status" value="1"/>
</dbReference>
<dbReference type="InterPro" id="IPR036058">
    <property type="entry name" value="Kazal_dom_sf"/>
</dbReference>
<dbReference type="PRINTS" id="PR00290">
    <property type="entry name" value="KAZALINHBTR"/>
</dbReference>
<feature type="domain" description="Kazal-like" evidence="8">
    <location>
        <begin position="51"/>
        <end position="103"/>
    </location>
</feature>
<dbReference type="PANTHER" id="PTHR21312">
    <property type="entry name" value="SERINE PROTEASE INHIBITOR"/>
    <property type="match status" value="1"/>
</dbReference>
<dbReference type="InterPro" id="IPR001239">
    <property type="entry name" value="Prot_inh_Kazal-m"/>
</dbReference>
<dbReference type="SUPFAM" id="SSF100895">
    <property type="entry name" value="Kazal-type serine protease inhibitors"/>
    <property type="match status" value="1"/>
</dbReference>
<name>A0A5C6MMK2_9TELE</name>
<dbReference type="InterPro" id="IPR002350">
    <property type="entry name" value="Kazal_dom"/>
</dbReference>
<dbReference type="SMART" id="SM00280">
    <property type="entry name" value="KAZAL"/>
    <property type="match status" value="1"/>
</dbReference>
<dbReference type="PROSITE" id="PS51465">
    <property type="entry name" value="KAZAL_2"/>
    <property type="match status" value="1"/>
</dbReference>
<evidence type="ECO:0000256" key="6">
    <source>
        <dbReference type="SAM" id="MobiDB-lite"/>
    </source>
</evidence>
<dbReference type="PROSITE" id="PS00282">
    <property type="entry name" value="KAZAL_1"/>
    <property type="match status" value="1"/>
</dbReference>
<feature type="chain" id="PRO_5022848155" evidence="7">
    <location>
        <begin position="28"/>
        <end position="113"/>
    </location>
</feature>
<keyword evidence="7" id="KW-0732">Signal</keyword>
<feature type="region of interest" description="Disordered" evidence="6">
    <location>
        <begin position="31"/>
        <end position="54"/>
    </location>
</feature>
<evidence type="ECO:0000256" key="4">
    <source>
        <dbReference type="ARBA" id="ARBA00022900"/>
    </source>
</evidence>
<dbReference type="GO" id="GO:0004867">
    <property type="term" value="F:serine-type endopeptidase inhibitor activity"/>
    <property type="evidence" value="ECO:0007669"/>
    <property type="project" value="UniProtKB-KW"/>
</dbReference>
<evidence type="ECO:0000256" key="1">
    <source>
        <dbReference type="ARBA" id="ARBA00004613"/>
    </source>
</evidence>
<gene>
    <name evidence="9" type="ORF">D4764_09G0009080</name>
</gene>